<dbReference type="InterPro" id="IPR013201">
    <property type="entry name" value="Prot_inhib_I29"/>
</dbReference>
<dbReference type="Proteomes" id="UP001235939">
    <property type="component" value="Chromosome 01"/>
</dbReference>
<reference evidence="3 4" key="1">
    <citation type="submission" date="2022-01" db="EMBL/GenBank/DDBJ databases">
        <title>A chromosomal length assembly of Cordylochernes scorpioides.</title>
        <authorList>
            <person name="Zeh D."/>
            <person name="Zeh J."/>
        </authorList>
    </citation>
    <scope>NUCLEOTIDE SEQUENCE [LARGE SCALE GENOMIC DNA]</scope>
    <source>
        <strain evidence="3">IN4F17</strain>
        <tissue evidence="3">Whole Body</tissue>
    </source>
</reference>
<evidence type="ECO:0000256" key="1">
    <source>
        <dbReference type="SAM" id="SignalP"/>
    </source>
</evidence>
<organism evidence="3 4">
    <name type="scientific">Cordylochernes scorpioides</name>
    <dbReference type="NCBI Taxonomy" id="51811"/>
    <lineage>
        <taxon>Eukaryota</taxon>
        <taxon>Metazoa</taxon>
        <taxon>Ecdysozoa</taxon>
        <taxon>Arthropoda</taxon>
        <taxon>Chelicerata</taxon>
        <taxon>Arachnida</taxon>
        <taxon>Pseudoscorpiones</taxon>
        <taxon>Cheliferoidea</taxon>
        <taxon>Chernetidae</taxon>
        <taxon>Cordylochernes</taxon>
    </lineage>
</organism>
<dbReference type="SMART" id="SM00848">
    <property type="entry name" value="Inhibitor_I29"/>
    <property type="match status" value="1"/>
</dbReference>
<protein>
    <submittedName>
        <fullName evidence="3">Ctla2a</fullName>
    </submittedName>
</protein>
<proteinExistence type="predicted"/>
<keyword evidence="1" id="KW-0732">Signal</keyword>
<dbReference type="EMBL" id="CP092863">
    <property type="protein sequence ID" value="UYV61087.1"/>
    <property type="molecule type" value="Genomic_DNA"/>
</dbReference>
<gene>
    <name evidence="3" type="ORF">LAZ67_1003337</name>
</gene>
<feature type="domain" description="Cathepsin propeptide inhibitor" evidence="2">
    <location>
        <begin position="25"/>
        <end position="79"/>
    </location>
</feature>
<dbReference type="Pfam" id="PF08246">
    <property type="entry name" value="Inhibitor_I29"/>
    <property type="match status" value="1"/>
</dbReference>
<sequence>MKTIVLLMLAICGLAFSHHDSHHHWNLFKHKFGKSYSPEEEFHRKAIFNENLEEIIKHNLDYDLGLKSYRLGLNQFSDMVS</sequence>
<dbReference type="InterPro" id="IPR038765">
    <property type="entry name" value="Papain-like_cys_pep_sf"/>
</dbReference>
<dbReference type="Gene3D" id="1.10.287.2250">
    <property type="match status" value="1"/>
</dbReference>
<keyword evidence="4" id="KW-1185">Reference proteome</keyword>
<evidence type="ECO:0000259" key="2">
    <source>
        <dbReference type="SMART" id="SM00848"/>
    </source>
</evidence>
<accession>A0ABY6JXL2</accession>
<dbReference type="SUPFAM" id="SSF54001">
    <property type="entry name" value="Cysteine proteinases"/>
    <property type="match status" value="1"/>
</dbReference>
<feature type="signal peptide" evidence="1">
    <location>
        <begin position="1"/>
        <end position="17"/>
    </location>
</feature>
<name>A0ABY6JXL2_9ARAC</name>
<evidence type="ECO:0000313" key="4">
    <source>
        <dbReference type="Proteomes" id="UP001235939"/>
    </source>
</evidence>
<feature type="chain" id="PRO_5045229079" evidence="1">
    <location>
        <begin position="18"/>
        <end position="81"/>
    </location>
</feature>
<evidence type="ECO:0000313" key="3">
    <source>
        <dbReference type="EMBL" id="UYV61087.1"/>
    </source>
</evidence>